<dbReference type="GeneID" id="43665335"/>
<protein>
    <submittedName>
        <fullName evidence="1">Uncharacterized protein</fullName>
    </submittedName>
</protein>
<gene>
    <name evidence="1" type="ORF">BDV37DRAFT_236792</name>
</gene>
<dbReference type="EMBL" id="ML736739">
    <property type="protein sequence ID" value="KAE8409734.1"/>
    <property type="molecule type" value="Genomic_DNA"/>
</dbReference>
<dbReference type="AlphaFoldDB" id="A0A5N7DTK9"/>
<proteinExistence type="predicted"/>
<reference evidence="1 2" key="1">
    <citation type="submission" date="2019-04" db="EMBL/GenBank/DDBJ databases">
        <authorList>
            <consortium name="DOE Joint Genome Institute"/>
            <person name="Mondo S."/>
            <person name="Kjaerbolling I."/>
            <person name="Vesth T."/>
            <person name="Frisvad J.C."/>
            <person name="Nybo J.L."/>
            <person name="Theobald S."/>
            <person name="Kildgaard S."/>
            <person name="Isbrandt T."/>
            <person name="Kuo A."/>
            <person name="Sato A."/>
            <person name="Lyhne E.K."/>
            <person name="Kogle M.E."/>
            <person name="Wiebenga A."/>
            <person name="Kun R.S."/>
            <person name="Lubbers R.J."/>
            <person name="Makela M.R."/>
            <person name="Barry K."/>
            <person name="Chovatia M."/>
            <person name="Clum A."/>
            <person name="Daum C."/>
            <person name="Haridas S."/>
            <person name="He G."/>
            <person name="LaButti K."/>
            <person name="Lipzen A."/>
            <person name="Riley R."/>
            <person name="Salamov A."/>
            <person name="Simmons B.A."/>
            <person name="Magnuson J.K."/>
            <person name="Henrissat B."/>
            <person name="Mortensen U.H."/>
            <person name="Larsen T.O."/>
            <person name="Devries R.P."/>
            <person name="Grigoriev I.V."/>
            <person name="Machida M."/>
            <person name="Baker S.E."/>
            <person name="Andersen M.R."/>
            <person name="Cantor M.N."/>
            <person name="Hua S.X."/>
        </authorList>
    </citation>
    <scope>NUCLEOTIDE SEQUENCE [LARGE SCALE GENOMIC DNA]</scope>
    <source>
        <strain evidence="1 2">CBS 119388</strain>
    </source>
</reference>
<sequence length="57" mass="6419">MINLRIIDFSKIVVLYYTVSRTIKVGAHVMICINRGLCSFTSIITVIIVGFEVERGD</sequence>
<accession>A0A5N7DTK9</accession>
<name>A0A5N7DTK9_9EURO</name>
<evidence type="ECO:0000313" key="1">
    <source>
        <dbReference type="EMBL" id="KAE8409734.1"/>
    </source>
</evidence>
<evidence type="ECO:0000313" key="2">
    <source>
        <dbReference type="Proteomes" id="UP000325579"/>
    </source>
</evidence>
<keyword evidence="2" id="KW-1185">Reference proteome</keyword>
<dbReference type="Proteomes" id="UP000325579">
    <property type="component" value="Unassembled WGS sequence"/>
</dbReference>
<organism evidence="1 2">
    <name type="scientific">Aspergillus pseudonomiae</name>
    <dbReference type="NCBI Taxonomy" id="1506151"/>
    <lineage>
        <taxon>Eukaryota</taxon>
        <taxon>Fungi</taxon>
        <taxon>Dikarya</taxon>
        <taxon>Ascomycota</taxon>
        <taxon>Pezizomycotina</taxon>
        <taxon>Eurotiomycetes</taxon>
        <taxon>Eurotiomycetidae</taxon>
        <taxon>Eurotiales</taxon>
        <taxon>Aspergillaceae</taxon>
        <taxon>Aspergillus</taxon>
        <taxon>Aspergillus subgen. Circumdati</taxon>
    </lineage>
</organism>
<dbReference type="RefSeq" id="XP_031947053.1">
    <property type="nucleotide sequence ID" value="XM_032080644.1"/>
</dbReference>